<dbReference type="HOGENOM" id="CLU_069659_0_0_1"/>
<feature type="compositionally biased region" description="Basic and acidic residues" evidence="1">
    <location>
        <begin position="198"/>
        <end position="211"/>
    </location>
</feature>
<dbReference type="EMBL" id="KN831976">
    <property type="protein sequence ID" value="KIO03339.1"/>
    <property type="molecule type" value="Genomic_DNA"/>
</dbReference>
<proteinExistence type="predicted"/>
<reference evidence="2 3" key="1">
    <citation type="submission" date="2014-04" db="EMBL/GenBank/DDBJ databases">
        <authorList>
            <consortium name="DOE Joint Genome Institute"/>
            <person name="Kuo A."/>
            <person name="Kohler A."/>
            <person name="Costa M.D."/>
            <person name="Nagy L.G."/>
            <person name="Floudas D."/>
            <person name="Copeland A."/>
            <person name="Barry K.W."/>
            <person name="Cichocki N."/>
            <person name="Veneault-Fourrey C."/>
            <person name="LaButti K."/>
            <person name="Lindquist E.A."/>
            <person name="Lipzen A."/>
            <person name="Lundell T."/>
            <person name="Morin E."/>
            <person name="Murat C."/>
            <person name="Sun H."/>
            <person name="Tunlid A."/>
            <person name="Henrissat B."/>
            <person name="Grigoriev I.V."/>
            <person name="Hibbett D.S."/>
            <person name="Martin F."/>
            <person name="Nordberg H.P."/>
            <person name="Cantor M.N."/>
            <person name="Hua S.X."/>
        </authorList>
    </citation>
    <scope>NUCLEOTIDE SEQUENCE [LARGE SCALE GENOMIC DNA]</scope>
    <source>
        <strain evidence="2 3">Marx 270</strain>
    </source>
</reference>
<protein>
    <submittedName>
        <fullName evidence="2">Uncharacterized protein</fullName>
    </submittedName>
</protein>
<feature type="region of interest" description="Disordered" evidence="1">
    <location>
        <begin position="188"/>
        <end position="211"/>
    </location>
</feature>
<gene>
    <name evidence="2" type="ORF">M404DRAFT_15695</name>
</gene>
<keyword evidence="3" id="KW-1185">Reference proteome</keyword>
<dbReference type="InParanoid" id="A0A0C3P7E8"/>
<accession>A0A0C3P7E8</accession>
<reference evidence="3" key="2">
    <citation type="submission" date="2015-01" db="EMBL/GenBank/DDBJ databases">
        <title>Evolutionary Origins and Diversification of the Mycorrhizal Mutualists.</title>
        <authorList>
            <consortium name="DOE Joint Genome Institute"/>
            <consortium name="Mycorrhizal Genomics Consortium"/>
            <person name="Kohler A."/>
            <person name="Kuo A."/>
            <person name="Nagy L.G."/>
            <person name="Floudas D."/>
            <person name="Copeland A."/>
            <person name="Barry K.W."/>
            <person name="Cichocki N."/>
            <person name="Veneault-Fourrey C."/>
            <person name="LaButti K."/>
            <person name="Lindquist E.A."/>
            <person name="Lipzen A."/>
            <person name="Lundell T."/>
            <person name="Morin E."/>
            <person name="Murat C."/>
            <person name="Riley R."/>
            <person name="Ohm R."/>
            <person name="Sun H."/>
            <person name="Tunlid A."/>
            <person name="Henrissat B."/>
            <person name="Grigoriev I.V."/>
            <person name="Hibbett D.S."/>
            <person name="Martin F."/>
        </authorList>
    </citation>
    <scope>NUCLEOTIDE SEQUENCE [LARGE SCALE GENOMIC DNA]</scope>
    <source>
        <strain evidence="3">Marx 270</strain>
    </source>
</reference>
<evidence type="ECO:0000256" key="1">
    <source>
        <dbReference type="SAM" id="MobiDB-lite"/>
    </source>
</evidence>
<evidence type="ECO:0000313" key="3">
    <source>
        <dbReference type="Proteomes" id="UP000054217"/>
    </source>
</evidence>
<feature type="region of interest" description="Disordered" evidence="1">
    <location>
        <begin position="85"/>
        <end position="105"/>
    </location>
</feature>
<dbReference type="Proteomes" id="UP000054217">
    <property type="component" value="Unassembled WGS sequence"/>
</dbReference>
<dbReference type="OrthoDB" id="3067134at2759"/>
<dbReference type="AlphaFoldDB" id="A0A0C3P7E8"/>
<evidence type="ECO:0000313" key="2">
    <source>
        <dbReference type="EMBL" id="KIO03339.1"/>
    </source>
</evidence>
<name>A0A0C3P7E8_PISTI</name>
<sequence>MAVPSAAYTNPRIAEFARLFDIFDRVATRRSRAIAGATTPNVISADDITHVPAEFAPVLKSLSTVLAARAQGEIRRHRHTPTQLITSNVPPRATMSKPKEVSVEKEEVESPTFPLSERYPFTFKLMLHKLYDIDEWAAKVKNALEVSKSQFKPLAEKVESVVREARGKEKAMDRKGVTRARSCATLATGGKSRGSVMPRERAKSITRNEGDRALKKRCVGRRKSVSGPMEAGVWVYDAAISAVEVNGPRPTVEITLSETTNRPSGQDSRMRHQSLTGLEGIRARDTAKRKVRIESPKFESHKTYHRHPLIRFSNSFGSL</sequence>
<organism evidence="2 3">
    <name type="scientific">Pisolithus tinctorius Marx 270</name>
    <dbReference type="NCBI Taxonomy" id="870435"/>
    <lineage>
        <taxon>Eukaryota</taxon>
        <taxon>Fungi</taxon>
        <taxon>Dikarya</taxon>
        <taxon>Basidiomycota</taxon>
        <taxon>Agaricomycotina</taxon>
        <taxon>Agaricomycetes</taxon>
        <taxon>Agaricomycetidae</taxon>
        <taxon>Boletales</taxon>
        <taxon>Sclerodermatineae</taxon>
        <taxon>Pisolithaceae</taxon>
        <taxon>Pisolithus</taxon>
    </lineage>
</organism>